<reference evidence="1" key="1">
    <citation type="submission" date="2022-08" db="UniProtKB">
        <authorList>
            <consortium name="EnsemblMetazoa"/>
        </authorList>
    </citation>
    <scope>IDENTIFICATION</scope>
</reference>
<sequence length="335" mass="37139">MYQHTAKLLPILGFSGRQRIRSSQFLHSRHLLCRSSRLTSTPIVQAPHGSVFSRITGRKVDRMTRSVSQARYRAQHVDQYVLIVHPHRHLERAGNVARLGVVADRGQQRGTVAERLQRRVVLVAQHLYLVLHARALVPAAVPQDGGGGGRLVQHQRVHITAGAAVVHHQCVDATAGTVHRSTTTTALRTVKSTRRSGWCFCAASRRRGTSSVVANIERRLRPYRLGEDLHLHVRVVLRPCRPAAAIAPPLRREAAALVVIRALLSLRCILLELEPDPWYGGACACWCRIGELPRLIGFLNANVSFKGSLLSSSVLFEVASRRTRLPAERLCPTPP</sequence>
<protein>
    <submittedName>
        <fullName evidence="1">Uncharacterized protein</fullName>
    </submittedName>
</protein>
<proteinExistence type="predicted"/>
<dbReference type="EnsemblMetazoa" id="ACOM040315-RA">
    <property type="protein sequence ID" value="ACOM040315-PA.1"/>
    <property type="gene ID" value="ACOM040315"/>
</dbReference>
<name>A0A8W7Q102_ANOCL</name>
<dbReference type="Proteomes" id="UP000075882">
    <property type="component" value="Unassembled WGS sequence"/>
</dbReference>
<organism evidence="1">
    <name type="scientific">Anopheles coluzzii</name>
    <name type="common">African malaria mosquito</name>
    <dbReference type="NCBI Taxonomy" id="1518534"/>
    <lineage>
        <taxon>Eukaryota</taxon>
        <taxon>Metazoa</taxon>
        <taxon>Ecdysozoa</taxon>
        <taxon>Arthropoda</taxon>
        <taxon>Hexapoda</taxon>
        <taxon>Insecta</taxon>
        <taxon>Pterygota</taxon>
        <taxon>Neoptera</taxon>
        <taxon>Endopterygota</taxon>
        <taxon>Diptera</taxon>
        <taxon>Nematocera</taxon>
        <taxon>Culicoidea</taxon>
        <taxon>Culicidae</taxon>
        <taxon>Anophelinae</taxon>
        <taxon>Anopheles</taxon>
    </lineage>
</organism>
<accession>A0A8W7Q102</accession>
<evidence type="ECO:0000313" key="1">
    <source>
        <dbReference type="EnsemblMetazoa" id="ACOM040315-PA.1"/>
    </source>
</evidence>
<dbReference type="AlphaFoldDB" id="A0A8W7Q102"/>